<dbReference type="EMBL" id="AZBU02000011">
    <property type="protein sequence ID" value="TKR60865.1"/>
    <property type="molecule type" value="Genomic_DNA"/>
</dbReference>
<evidence type="ECO:0000256" key="2">
    <source>
        <dbReference type="SAM" id="SignalP"/>
    </source>
</evidence>
<evidence type="ECO:0000256" key="1">
    <source>
        <dbReference type="PROSITE-ProRule" id="PRU01005"/>
    </source>
</evidence>
<feature type="domain" description="ShKT" evidence="3">
    <location>
        <begin position="65"/>
        <end position="104"/>
    </location>
</feature>
<keyword evidence="5" id="KW-1185">Reference proteome</keyword>
<dbReference type="Pfam" id="PF01549">
    <property type="entry name" value="ShK"/>
    <property type="match status" value="1"/>
</dbReference>
<feature type="signal peptide" evidence="2">
    <location>
        <begin position="1"/>
        <end position="20"/>
    </location>
</feature>
<accession>A0A4V6XVM9</accession>
<evidence type="ECO:0000313" key="5">
    <source>
        <dbReference type="Proteomes" id="UP000298663"/>
    </source>
</evidence>
<protein>
    <recommendedName>
        <fullName evidence="3">ShKT domain-containing protein</fullName>
    </recommendedName>
</protein>
<dbReference type="InterPro" id="IPR003582">
    <property type="entry name" value="ShKT_dom"/>
</dbReference>
<evidence type="ECO:0000259" key="3">
    <source>
        <dbReference type="PROSITE" id="PS51670"/>
    </source>
</evidence>
<dbReference type="Gene3D" id="1.10.10.1940">
    <property type="match status" value="1"/>
</dbReference>
<comment type="caution">
    <text evidence="1">Lacks conserved residue(s) required for the propagation of feature annotation.</text>
</comment>
<feature type="chain" id="PRO_5020768249" description="ShKT domain-containing protein" evidence="2">
    <location>
        <begin position="21"/>
        <end position="105"/>
    </location>
</feature>
<dbReference type="Proteomes" id="UP000298663">
    <property type="component" value="Unassembled WGS sequence"/>
</dbReference>
<reference evidence="4 5" key="2">
    <citation type="journal article" date="2019" name="G3 (Bethesda)">
        <title>Hybrid Assembly of the Genome of the Entomopathogenic Nematode Steinernema carpocapsae Identifies the X-Chromosome.</title>
        <authorList>
            <person name="Serra L."/>
            <person name="Macchietto M."/>
            <person name="Macias-Munoz A."/>
            <person name="McGill C.J."/>
            <person name="Rodriguez I.M."/>
            <person name="Rodriguez B."/>
            <person name="Murad R."/>
            <person name="Mortazavi A."/>
        </authorList>
    </citation>
    <scope>NUCLEOTIDE SEQUENCE [LARGE SCALE GENOMIC DNA]</scope>
    <source>
        <strain evidence="4 5">ALL</strain>
    </source>
</reference>
<organism evidence="4 5">
    <name type="scientific">Steinernema carpocapsae</name>
    <name type="common">Entomopathogenic nematode</name>
    <dbReference type="NCBI Taxonomy" id="34508"/>
    <lineage>
        <taxon>Eukaryota</taxon>
        <taxon>Metazoa</taxon>
        <taxon>Ecdysozoa</taxon>
        <taxon>Nematoda</taxon>
        <taxon>Chromadorea</taxon>
        <taxon>Rhabditida</taxon>
        <taxon>Tylenchina</taxon>
        <taxon>Panagrolaimomorpha</taxon>
        <taxon>Strongyloidoidea</taxon>
        <taxon>Steinernematidae</taxon>
        <taxon>Steinernema</taxon>
    </lineage>
</organism>
<keyword evidence="2" id="KW-0732">Signal</keyword>
<dbReference type="SMART" id="SM00254">
    <property type="entry name" value="ShKT"/>
    <property type="match status" value="1"/>
</dbReference>
<dbReference type="AlphaFoldDB" id="A0A4V6XVM9"/>
<gene>
    <name evidence="4" type="ORF">L596_028049</name>
</gene>
<reference evidence="4 5" key="1">
    <citation type="journal article" date="2015" name="Genome Biol.">
        <title>Comparative genomics of Steinernema reveals deeply conserved gene regulatory networks.</title>
        <authorList>
            <person name="Dillman A.R."/>
            <person name="Macchietto M."/>
            <person name="Porter C.F."/>
            <person name="Rogers A."/>
            <person name="Williams B."/>
            <person name="Antoshechkin I."/>
            <person name="Lee M.M."/>
            <person name="Goodwin Z."/>
            <person name="Lu X."/>
            <person name="Lewis E.E."/>
            <person name="Goodrich-Blair H."/>
            <person name="Stock S.P."/>
            <person name="Adams B.J."/>
            <person name="Sternberg P.W."/>
            <person name="Mortazavi A."/>
        </authorList>
    </citation>
    <scope>NUCLEOTIDE SEQUENCE [LARGE SCALE GENOMIC DNA]</scope>
    <source>
        <strain evidence="4 5">ALL</strain>
    </source>
</reference>
<dbReference type="PROSITE" id="PS51670">
    <property type="entry name" value="SHKT"/>
    <property type="match status" value="1"/>
</dbReference>
<proteinExistence type="predicted"/>
<comment type="caution">
    <text evidence="4">The sequence shown here is derived from an EMBL/GenBank/DDBJ whole genome shotgun (WGS) entry which is preliminary data.</text>
</comment>
<name>A0A4V6XVM9_STECR</name>
<evidence type="ECO:0000313" key="4">
    <source>
        <dbReference type="EMBL" id="TKR60865.1"/>
    </source>
</evidence>
<sequence length="105" mass="11318">MSSLHLLFALLLLSPLLTEAIMGNCGVVCAAGRCSSAPGDSCECVDGMCFCNSCTGSIVYPDPSCQDLHAPGRVSDCPRLQYLCSNPLYKKVMQVQCRRTCKFCN</sequence>